<feature type="compositionally biased region" description="Basic and acidic residues" evidence="2">
    <location>
        <begin position="926"/>
        <end position="937"/>
    </location>
</feature>
<feature type="non-terminal residue" evidence="4">
    <location>
        <position position="1"/>
    </location>
</feature>
<feature type="region of interest" description="Disordered" evidence="2">
    <location>
        <begin position="921"/>
        <end position="955"/>
    </location>
</feature>
<evidence type="ECO:0000313" key="5">
    <source>
        <dbReference type="Proteomes" id="UP000540762"/>
    </source>
</evidence>
<feature type="compositionally biased region" description="Basic and acidic residues" evidence="2">
    <location>
        <begin position="1049"/>
        <end position="1060"/>
    </location>
</feature>
<dbReference type="Gene3D" id="3.10.20.90">
    <property type="entry name" value="Phosphatidylinositol 3-kinase Catalytic Subunit, Chain A, domain 1"/>
    <property type="match status" value="1"/>
</dbReference>
<feature type="region of interest" description="Disordered" evidence="2">
    <location>
        <begin position="987"/>
        <end position="1093"/>
    </location>
</feature>
<feature type="compositionally biased region" description="Polar residues" evidence="2">
    <location>
        <begin position="989"/>
        <end position="1005"/>
    </location>
</feature>
<evidence type="ECO:0000256" key="2">
    <source>
        <dbReference type="SAM" id="MobiDB-lite"/>
    </source>
</evidence>
<comment type="caution">
    <text evidence="4">The sequence shown here is derived from an EMBL/GenBank/DDBJ whole genome shotgun (WGS) entry which is preliminary data.</text>
</comment>
<feature type="compositionally biased region" description="Low complexity" evidence="2">
    <location>
        <begin position="455"/>
        <end position="466"/>
    </location>
</feature>
<feature type="compositionally biased region" description="Low complexity" evidence="2">
    <location>
        <begin position="341"/>
        <end position="352"/>
    </location>
</feature>
<dbReference type="GO" id="GO:0005938">
    <property type="term" value="C:cell cortex"/>
    <property type="evidence" value="ECO:0007669"/>
    <property type="project" value="UniProtKB-ARBA"/>
</dbReference>
<feature type="region of interest" description="Disordered" evidence="2">
    <location>
        <begin position="341"/>
        <end position="496"/>
    </location>
</feature>
<dbReference type="GO" id="GO:0003785">
    <property type="term" value="F:actin monomer binding"/>
    <property type="evidence" value="ECO:0007669"/>
    <property type="project" value="InterPro"/>
</dbReference>
<dbReference type="FunFam" id="3.10.20.90:FF:000065">
    <property type="entry name" value="Cordon-bleu WH2 repeat protein"/>
    <property type="match status" value="1"/>
</dbReference>
<feature type="compositionally biased region" description="Polar residues" evidence="2">
    <location>
        <begin position="423"/>
        <end position="433"/>
    </location>
</feature>
<dbReference type="PANTHER" id="PTHR21557">
    <property type="entry name" value="CORDON-BLEU"/>
    <property type="match status" value="1"/>
</dbReference>
<keyword evidence="1" id="KW-0597">Phosphoprotein</keyword>
<dbReference type="EMBL" id="VZSR01003282">
    <property type="protein sequence ID" value="NWZ42190.1"/>
    <property type="molecule type" value="Genomic_DNA"/>
</dbReference>
<dbReference type="AlphaFoldDB" id="A0A7K7MG76"/>
<feature type="compositionally biased region" description="Polar residues" evidence="2">
    <location>
        <begin position="938"/>
        <end position="948"/>
    </location>
</feature>
<dbReference type="PANTHER" id="PTHR21557:SF2">
    <property type="entry name" value="CORDON-BLEU PROTEIN-LIKE 1"/>
    <property type="match status" value="1"/>
</dbReference>
<evidence type="ECO:0000259" key="3">
    <source>
        <dbReference type="Pfam" id="PF09469"/>
    </source>
</evidence>
<organism evidence="4 5">
    <name type="scientific">Brachypodius melanocephalos</name>
    <name type="common">black-headed bulbul</name>
    <dbReference type="NCBI Taxonomy" id="3235156"/>
    <lineage>
        <taxon>Eukaryota</taxon>
        <taxon>Metazoa</taxon>
        <taxon>Chordata</taxon>
        <taxon>Craniata</taxon>
        <taxon>Vertebrata</taxon>
        <taxon>Euteleostomi</taxon>
        <taxon>Archelosauria</taxon>
        <taxon>Archosauria</taxon>
        <taxon>Dinosauria</taxon>
        <taxon>Saurischia</taxon>
        <taxon>Theropoda</taxon>
        <taxon>Coelurosauria</taxon>
        <taxon>Aves</taxon>
        <taxon>Neognathae</taxon>
        <taxon>Neoaves</taxon>
        <taxon>Telluraves</taxon>
        <taxon>Australaves</taxon>
        <taxon>Passeriformes</taxon>
        <taxon>Sylvioidea</taxon>
        <taxon>Pycnonotidae</taxon>
        <taxon>Brachypodius</taxon>
    </lineage>
</organism>
<dbReference type="Proteomes" id="UP000540762">
    <property type="component" value="Unassembled WGS sequence"/>
</dbReference>
<dbReference type="CDD" id="cd21801">
    <property type="entry name" value="WH2_Wc_Cobl"/>
    <property type="match status" value="1"/>
</dbReference>
<name>A0A7K7MG76_9PASS</name>
<feature type="region of interest" description="Disordered" evidence="2">
    <location>
        <begin position="247"/>
        <end position="324"/>
    </location>
</feature>
<keyword evidence="5" id="KW-1185">Reference proteome</keyword>
<dbReference type="Pfam" id="PF09469">
    <property type="entry name" value="Cobl"/>
    <property type="match status" value="1"/>
</dbReference>
<dbReference type="InterPro" id="IPR019025">
    <property type="entry name" value="Cordon-bleu_ubiquitin_domain"/>
</dbReference>
<proteinExistence type="predicted"/>
<evidence type="ECO:0000256" key="1">
    <source>
        <dbReference type="ARBA" id="ARBA00022553"/>
    </source>
</evidence>
<dbReference type="InterPro" id="IPR039895">
    <property type="entry name" value="COBL-like"/>
</dbReference>
<accession>A0A7K7MG76</accession>
<gene>
    <name evidence="4" type="primary">Cobll1</name>
    <name evidence="4" type="ORF">BRAATR_R11448</name>
</gene>
<feature type="compositionally biased region" description="Polar residues" evidence="2">
    <location>
        <begin position="267"/>
        <end position="282"/>
    </location>
</feature>
<evidence type="ECO:0000313" key="4">
    <source>
        <dbReference type="EMBL" id="NWZ42190.1"/>
    </source>
</evidence>
<feature type="region of interest" description="Disordered" evidence="2">
    <location>
        <begin position="682"/>
        <end position="717"/>
    </location>
</feature>
<feature type="compositionally biased region" description="Low complexity" evidence="2">
    <location>
        <begin position="379"/>
        <end position="388"/>
    </location>
</feature>
<feature type="domain" description="Cordon-bleu ubiquitin-like" evidence="3">
    <location>
        <begin position="119"/>
        <end position="203"/>
    </location>
</feature>
<protein>
    <submittedName>
        <fullName evidence="4">COBL1 protein</fullName>
    </submittedName>
</protein>
<feature type="non-terminal residue" evidence="4">
    <location>
        <position position="1113"/>
    </location>
</feature>
<sequence>RKSKAPPPPSETKSIAISPFGNTEPTNLIMEQKENVIDKDIELSVVLPGDVIKYTTVNGRKPMMDLLIFLCAQYHLNPSSYTIELVSAENSQIKFKPNTPVGMLEVGKVIVKAKQMDKKKPAPVIPEQTVRVVINYKKTQKTVVRVSPHSPLQELIPIICSKCEFDPAHTLLLKSYQSQEPLDMTKSLNDLGLRELYAMDVCQGKISFVNCCWIKDNCSYQSENIDVLKEKENKGFFSFFQRNKKKREQAASAPATPLMSKPRPTFMTRSNTVSKQYDSNTLPAEMPKKRRAPLPPMPSSQSAPQDLARAQARPTSDIVKSNSFDRSEQAAVGLVRKGSLPLSDSASVSSSLRRMKRKAPSPPSRAPQDQRESSNEPVTESTESASSKAEGRATEMQPETDVRSSEYNLEEIDEREEIGVQQGEDSGSINTSPGMGEVTAAFTAEVPLENDKNDPASSAPVPGSVPTDNSQSFKEEKQENMSTDGKGLQTKISSGDAGFQTDRKIKILDQNKTDDHSDTKLIPTTEEGKELQTAEIKTVDFRENNKLEVDRLSNCQACKNDISVSHRNYPQLISEKQDDKTNQTGLDTVKTQDIGIQTLDGNFGRTAQKEIITPQGVESSTFRELVPQHNKDKNNSLIQVLHGMHQESEDTSIKQNLETQEVTHKKVIPVKDQSHLCINGSDFASPETTTETPDDSLVKGHPFYRQDTKPKPKPANEITRDYIPKIGMTTYKIVPPKFLEMMKSWESEVLSDHKDQEVSTLEDPKEFIVQTETPHLSKNVGPIQVGSQNEAAAANGLLQRVNSISEHTVTSGAEITTESNQMERESFKQPVPLMLNLENTNASSETKDKPNSLSPLSPTMKPSSFYLQMQRRASGHYVTSAVARSTVCAPNSIQNEVKNTEMGKKISSPDLTSLALQKTSIPSPADQEKADDGKHIESSTSPVKSSKPLSFPSCPPAPLNLQTLRTFAVPKPYSSSRPSPFALAVSSAVKRSQSFNKTRTITSQAPREEFPVEPSSVPLAAGFSSATSMPEVKSPSVQTITAGSQNSLMDKKGSHVHSEQESQAPSGASPDHPRPVTKRQTAMTLPRADPEQIHQSLLAAIRSGEAAAKLKRV</sequence>
<reference evidence="4 5" key="1">
    <citation type="submission" date="2019-09" db="EMBL/GenBank/DDBJ databases">
        <title>Bird 10,000 Genomes (B10K) Project - Family phase.</title>
        <authorList>
            <person name="Zhang G."/>
        </authorList>
    </citation>
    <scope>NUCLEOTIDE SEQUENCE [LARGE SCALE GENOMIC DNA]</scope>
    <source>
        <strain evidence="4">OUT-0037</strain>
        <tissue evidence="4">Liver</tissue>
    </source>
</reference>
<feature type="compositionally biased region" description="Polar residues" evidence="2">
    <location>
        <begin position="1035"/>
        <end position="1048"/>
    </location>
</feature>
<dbReference type="GO" id="GO:0016020">
    <property type="term" value="C:membrane"/>
    <property type="evidence" value="ECO:0007669"/>
    <property type="project" value="UniProtKB-ARBA"/>
</dbReference>